<dbReference type="HAMAP" id="MF_01350">
    <property type="entry name" value="NDH1_NuoH"/>
    <property type="match status" value="1"/>
</dbReference>
<keyword evidence="5" id="KW-1003">Cell membrane</keyword>
<evidence type="ECO:0000256" key="6">
    <source>
        <dbReference type="RuleBase" id="RU000471"/>
    </source>
</evidence>
<comment type="similarity">
    <text evidence="5 6">Belongs to the complex I subunit 1 family.</text>
</comment>
<feature type="transmembrane region" description="Helical" evidence="5">
    <location>
        <begin position="236"/>
        <end position="256"/>
    </location>
</feature>
<dbReference type="GO" id="GO:0005886">
    <property type="term" value="C:plasma membrane"/>
    <property type="evidence" value="ECO:0007669"/>
    <property type="project" value="UniProtKB-SubCell"/>
</dbReference>
<keyword evidence="5" id="KW-0874">Quinone</keyword>
<evidence type="ECO:0000256" key="5">
    <source>
        <dbReference type="HAMAP-Rule" id="MF_01350"/>
    </source>
</evidence>
<feature type="transmembrane region" description="Helical" evidence="5">
    <location>
        <begin position="75"/>
        <end position="97"/>
    </location>
</feature>
<keyword evidence="5" id="KW-1278">Translocase</keyword>
<dbReference type="GO" id="GO:0009060">
    <property type="term" value="P:aerobic respiration"/>
    <property type="evidence" value="ECO:0007669"/>
    <property type="project" value="TreeGrafter"/>
</dbReference>
<name>A0A1F4Q452_UNCSA</name>
<dbReference type="PROSITE" id="PS00668">
    <property type="entry name" value="COMPLEX1_ND1_2"/>
    <property type="match status" value="1"/>
</dbReference>
<evidence type="ECO:0000256" key="1">
    <source>
        <dbReference type="ARBA" id="ARBA00004141"/>
    </source>
</evidence>
<dbReference type="PANTHER" id="PTHR11432:SF3">
    <property type="entry name" value="NADH-UBIQUINONE OXIDOREDUCTASE CHAIN 1"/>
    <property type="match status" value="1"/>
</dbReference>
<feature type="transmembrane region" description="Helical" evidence="5">
    <location>
        <begin position="179"/>
        <end position="196"/>
    </location>
</feature>
<dbReference type="GO" id="GO:0016655">
    <property type="term" value="F:oxidoreductase activity, acting on NAD(P)H, quinone or similar compound as acceptor"/>
    <property type="evidence" value="ECO:0007669"/>
    <property type="project" value="UniProtKB-UniRule"/>
</dbReference>
<sequence length="318" mass="35898">MLLDLLIILIKSAVALAFISLTAMFLVWMERKVSAHFQMRYGPMRVGWHGSLQLGADALKLLMKEDIIPKLVDRWVFIAAPVVVFVAAFLAYLVIPFSPVLYVKDLNIGLLYVFGVSSLTALSIMMAGWSSNNKYALLGGFRSVAQIISYEIPILISVLPVIMLSGSFSLIGITEAQRAFPYILIQPVAFFIYLIAATAEVNRTPFDLPEAESELVAGYNVEYSGMKFVMFFFAEYVNMFTVCALATILFLGGWQGPILPPFVWFLIKTYVLLFVLMWWRWTFPRLRIDQMMSFCWKLLLPLALANLLVTGLVMVLIK</sequence>
<evidence type="ECO:0000256" key="2">
    <source>
        <dbReference type="ARBA" id="ARBA00022692"/>
    </source>
</evidence>
<keyword evidence="3 5" id="KW-1133">Transmembrane helix</keyword>
<feature type="transmembrane region" description="Helical" evidence="5">
    <location>
        <begin position="150"/>
        <end position="173"/>
    </location>
</feature>
<comment type="subunit">
    <text evidence="5">NDH-1 is composed of 14 different subunits. Subunits NuoA, H, J, K, L, M, N constitute the membrane sector of the complex.</text>
</comment>
<protein>
    <recommendedName>
        <fullName evidence="5">NADH-quinone oxidoreductase subunit H</fullName>
        <ecNumber evidence="5">7.1.1.-</ecNumber>
    </recommendedName>
    <alternativeName>
        <fullName evidence="5">NADH dehydrogenase I subunit H</fullName>
    </alternativeName>
    <alternativeName>
        <fullName evidence="5">NDH-1 subunit H</fullName>
    </alternativeName>
</protein>
<reference evidence="7 8" key="1">
    <citation type="journal article" date="2016" name="Nat. Commun.">
        <title>Thousands of microbial genomes shed light on interconnected biogeochemical processes in an aquifer system.</title>
        <authorList>
            <person name="Anantharaman K."/>
            <person name="Brown C.T."/>
            <person name="Hug L.A."/>
            <person name="Sharon I."/>
            <person name="Castelle C.J."/>
            <person name="Probst A.J."/>
            <person name="Thomas B.C."/>
            <person name="Singh A."/>
            <person name="Wilkins M.J."/>
            <person name="Karaoz U."/>
            <person name="Brodie E.L."/>
            <person name="Williams K.H."/>
            <person name="Hubbard S.S."/>
            <person name="Banfield J.F."/>
        </authorList>
    </citation>
    <scope>NUCLEOTIDE SEQUENCE [LARGE SCALE GENOMIC DNA]</scope>
</reference>
<evidence type="ECO:0000256" key="3">
    <source>
        <dbReference type="ARBA" id="ARBA00022989"/>
    </source>
</evidence>
<dbReference type="EC" id="7.1.1.-" evidence="5"/>
<organism evidence="7 8">
    <name type="scientific">candidate division WOR-1 bacterium RIFCSPHIGHO2_01_FULL_53_15</name>
    <dbReference type="NCBI Taxonomy" id="1802564"/>
    <lineage>
        <taxon>Bacteria</taxon>
        <taxon>Bacillati</taxon>
        <taxon>Saganbacteria</taxon>
    </lineage>
</organism>
<dbReference type="AlphaFoldDB" id="A0A1F4Q452"/>
<comment type="subcellular location">
    <subcellularLocation>
        <location evidence="5 6">Cell membrane</location>
        <topology evidence="5 6">Multi-pass membrane protein</topology>
    </subcellularLocation>
    <subcellularLocation>
        <location evidence="1">Membrane</location>
        <topology evidence="1">Multi-pass membrane protein</topology>
    </subcellularLocation>
</comment>
<keyword evidence="2 5" id="KW-0812">Transmembrane</keyword>
<evidence type="ECO:0000313" key="8">
    <source>
        <dbReference type="Proteomes" id="UP000178724"/>
    </source>
</evidence>
<comment type="catalytic activity">
    <reaction evidence="5">
        <text>a quinone + NADH + 5 H(+)(in) = a quinol + NAD(+) + 4 H(+)(out)</text>
        <dbReference type="Rhea" id="RHEA:57888"/>
        <dbReference type="ChEBI" id="CHEBI:15378"/>
        <dbReference type="ChEBI" id="CHEBI:24646"/>
        <dbReference type="ChEBI" id="CHEBI:57540"/>
        <dbReference type="ChEBI" id="CHEBI:57945"/>
        <dbReference type="ChEBI" id="CHEBI:132124"/>
    </reaction>
</comment>
<dbReference type="EMBL" id="METM01000006">
    <property type="protein sequence ID" value="OGB90650.1"/>
    <property type="molecule type" value="Genomic_DNA"/>
</dbReference>
<feature type="transmembrane region" description="Helical" evidence="5">
    <location>
        <begin position="109"/>
        <end position="129"/>
    </location>
</feature>
<feature type="transmembrane region" description="Helical" evidence="5">
    <location>
        <begin position="294"/>
        <end position="317"/>
    </location>
</feature>
<proteinExistence type="inferred from homology"/>
<evidence type="ECO:0000313" key="7">
    <source>
        <dbReference type="EMBL" id="OGB90650.1"/>
    </source>
</evidence>
<comment type="caution">
    <text evidence="7">The sequence shown here is derived from an EMBL/GenBank/DDBJ whole genome shotgun (WGS) entry which is preliminary data.</text>
</comment>
<dbReference type="GO" id="GO:0048038">
    <property type="term" value="F:quinone binding"/>
    <property type="evidence" value="ECO:0007669"/>
    <property type="project" value="UniProtKB-KW"/>
</dbReference>
<keyword evidence="5" id="KW-0830">Ubiquinone</keyword>
<gene>
    <name evidence="5" type="primary">nuoH</name>
    <name evidence="7" type="ORF">A2625_04410</name>
</gene>
<dbReference type="GO" id="GO:0003954">
    <property type="term" value="F:NADH dehydrogenase activity"/>
    <property type="evidence" value="ECO:0007669"/>
    <property type="project" value="TreeGrafter"/>
</dbReference>
<evidence type="ECO:0000256" key="4">
    <source>
        <dbReference type="ARBA" id="ARBA00023136"/>
    </source>
</evidence>
<dbReference type="InterPro" id="IPR001694">
    <property type="entry name" value="NADH_UbQ_OxRdtase_su1/FPO"/>
</dbReference>
<feature type="transmembrane region" description="Helical" evidence="5">
    <location>
        <begin position="6"/>
        <end position="29"/>
    </location>
</feature>
<dbReference type="Pfam" id="PF00146">
    <property type="entry name" value="NADHdh"/>
    <property type="match status" value="1"/>
</dbReference>
<comment type="function">
    <text evidence="5">NDH-1 shuttles electrons from NADH, via FMN and iron-sulfur (Fe-S) centers, to quinones in the respiratory chain. The immediate electron acceptor for the enzyme in this species is believed to be ubiquinone. Couples the redox reaction to proton translocation (for every two electrons transferred, four hydrogen ions are translocated across the cytoplasmic membrane), and thus conserves the redox energy in a proton gradient. This subunit may bind ubiquinone.</text>
</comment>
<dbReference type="InterPro" id="IPR018086">
    <property type="entry name" value="NADH_UbQ_OxRdtase_su1_CS"/>
</dbReference>
<dbReference type="NCBIfam" id="NF004741">
    <property type="entry name" value="PRK06076.1-2"/>
    <property type="match status" value="1"/>
</dbReference>
<keyword evidence="4 5" id="KW-0472">Membrane</keyword>
<dbReference type="Proteomes" id="UP000178724">
    <property type="component" value="Unassembled WGS sequence"/>
</dbReference>
<keyword evidence="5 6" id="KW-0520">NAD</keyword>
<feature type="transmembrane region" description="Helical" evidence="5">
    <location>
        <begin position="262"/>
        <end position="282"/>
    </location>
</feature>
<accession>A0A1F4Q452</accession>
<dbReference type="PANTHER" id="PTHR11432">
    <property type="entry name" value="NADH DEHYDROGENASE SUBUNIT 1"/>
    <property type="match status" value="1"/>
</dbReference>